<feature type="domain" description="Helicase ATP-binding" evidence="1">
    <location>
        <begin position="336"/>
        <end position="670"/>
    </location>
</feature>
<dbReference type="InterPro" id="IPR014001">
    <property type="entry name" value="Helicase_ATP-bd"/>
</dbReference>
<dbReference type="AlphaFoldDB" id="A2EYT8"/>
<reference evidence="2" key="1">
    <citation type="submission" date="2006-10" db="EMBL/GenBank/DDBJ databases">
        <authorList>
            <person name="Amadeo P."/>
            <person name="Zhao Q."/>
            <person name="Wortman J."/>
            <person name="Fraser-Liggett C."/>
            <person name="Carlton J."/>
        </authorList>
    </citation>
    <scope>NUCLEOTIDE SEQUENCE</scope>
    <source>
        <strain evidence="2">G3</strain>
    </source>
</reference>
<dbReference type="Gene3D" id="3.40.50.300">
    <property type="entry name" value="P-loop containing nucleotide triphosphate hydrolases"/>
    <property type="match status" value="1"/>
</dbReference>
<dbReference type="VEuPathDB" id="TrichDB:TVAGG3_0254320"/>
<organism evidence="2 3">
    <name type="scientific">Trichomonas vaginalis (strain ATCC PRA-98 / G3)</name>
    <dbReference type="NCBI Taxonomy" id="412133"/>
    <lineage>
        <taxon>Eukaryota</taxon>
        <taxon>Metamonada</taxon>
        <taxon>Parabasalia</taxon>
        <taxon>Trichomonadida</taxon>
        <taxon>Trichomonadidae</taxon>
        <taxon>Trichomonas</taxon>
    </lineage>
</organism>
<dbReference type="SMART" id="SM00487">
    <property type="entry name" value="DEXDc"/>
    <property type="match status" value="1"/>
</dbReference>
<gene>
    <name evidence="2" type="ORF">TVAG_213560</name>
</gene>
<dbReference type="SUPFAM" id="SSF52540">
    <property type="entry name" value="P-loop containing nucleoside triphosphate hydrolases"/>
    <property type="match status" value="1"/>
</dbReference>
<dbReference type="KEGG" id="tva:4759989"/>
<dbReference type="InterPro" id="IPR027417">
    <property type="entry name" value="P-loop_NTPase"/>
</dbReference>
<proteinExistence type="predicted"/>
<dbReference type="InParanoid" id="A2EYT8"/>
<dbReference type="EMBL" id="DS113544">
    <property type="protein sequence ID" value="EAY02157.1"/>
    <property type="molecule type" value="Genomic_DNA"/>
</dbReference>
<keyword evidence="3" id="KW-1185">Reference proteome</keyword>
<evidence type="ECO:0000313" key="2">
    <source>
        <dbReference type="EMBL" id="EAY02157.1"/>
    </source>
</evidence>
<protein>
    <recommendedName>
        <fullName evidence="1">Helicase ATP-binding domain-containing protein</fullName>
    </recommendedName>
</protein>
<accession>A2EYT8</accession>
<evidence type="ECO:0000259" key="1">
    <source>
        <dbReference type="SMART" id="SM00487"/>
    </source>
</evidence>
<dbReference type="VEuPathDB" id="TrichDB:TVAG_213560"/>
<sequence>MSSDIVDISSIIGKEISVVKDPDIACTTLSIDQTIRLDGIPTPIKNQILCIKRCLDYLNLTNEMEHLDQLLLELEMSEIKDLTTFTDPCQLIKSLNTDNSFIVIDGFQESCDAYLVRGTENGEITWWVLLNSMTCNNEYIAIDSYAIDYSRLNEFDSFKHGTIACSFLINENKIFEREEHKHPIRKIQSSNVIESLEELYLEYEGKITKVNNFDALCSNSSRDDSYTVFYFKDNTCVGISTIEGFTKVYSTEPFFEFNGISLYIVKDGQKTIRNSTINKQKKVAKEAQRSIDEFCLNYTETVAKSILRDYESQISGISNNFNTPESIMKFITNMLYNKDPNETQKAFASSTVFRPSDINDPIKHRVFFLSTPPGSGKTACEIMPAVYENFKQSFKSDSEQSITIIATSLVQVSGQISSACFSLYGGNDKWLKVRRLDGGSKELLGGKQQNTIFFKPKFAKEHVLDSEAIRKRILKGFSTETLKEYMEAVFKEAKLNIDGNIFDQVLKNFTDPNSFRKNTIPFIYEGIDSKGRFNADVLVGTYEMIYSTLINTLVGNEKVDNKSAEQIANRIKYIIIDEWDTIFRPKIADKNPISEVLDQRFSHSYGIIALALLLLKKNPNCKLILASGTGSKMLKICEENILTGKSSNMLEPLLRCIPTKKELDDALKVIENESNNQLSKEKQVMFVKKSNTSSLDNAKSCWNV</sequence>
<reference evidence="2" key="2">
    <citation type="journal article" date="2007" name="Science">
        <title>Draft genome sequence of the sexually transmitted pathogen Trichomonas vaginalis.</title>
        <authorList>
            <person name="Carlton J.M."/>
            <person name="Hirt R.P."/>
            <person name="Silva J.C."/>
            <person name="Delcher A.L."/>
            <person name="Schatz M."/>
            <person name="Zhao Q."/>
            <person name="Wortman J.R."/>
            <person name="Bidwell S.L."/>
            <person name="Alsmark U.C.M."/>
            <person name="Besteiro S."/>
            <person name="Sicheritz-Ponten T."/>
            <person name="Noel C.J."/>
            <person name="Dacks J.B."/>
            <person name="Foster P.G."/>
            <person name="Simillion C."/>
            <person name="Van de Peer Y."/>
            <person name="Miranda-Saavedra D."/>
            <person name="Barton G.J."/>
            <person name="Westrop G.D."/>
            <person name="Mueller S."/>
            <person name="Dessi D."/>
            <person name="Fiori P.L."/>
            <person name="Ren Q."/>
            <person name="Paulsen I."/>
            <person name="Zhang H."/>
            <person name="Bastida-Corcuera F.D."/>
            <person name="Simoes-Barbosa A."/>
            <person name="Brown M.T."/>
            <person name="Hayes R.D."/>
            <person name="Mukherjee M."/>
            <person name="Okumura C.Y."/>
            <person name="Schneider R."/>
            <person name="Smith A.J."/>
            <person name="Vanacova S."/>
            <person name="Villalvazo M."/>
            <person name="Haas B.J."/>
            <person name="Pertea M."/>
            <person name="Feldblyum T.V."/>
            <person name="Utterback T.R."/>
            <person name="Shu C.L."/>
            <person name="Osoegawa K."/>
            <person name="de Jong P.J."/>
            <person name="Hrdy I."/>
            <person name="Horvathova L."/>
            <person name="Zubacova Z."/>
            <person name="Dolezal P."/>
            <person name="Malik S.B."/>
            <person name="Logsdon J.M. Jr."/>
            <person name="Henze K."/>
            <person name="Gupta A."/>
            <person name="Wang C.C."/>
            <person name="Dunne R.L."/>
            <person name="Upcroft J.A."/>
            <person name="Upcroft P."/>
            <person name="White O."/>
            <person name="Salzberg S.L."/>
            <person name="Tang P."/>
            <person name="Chiu C.-H."/>
            <person name="Lee Y.-S."/>
            <person name="Embley T.M."/>
            <person name="Coombs G.H."/>
            <person name="Mottram J.C."/>
            <person name="Tachezy J."/>
            <person name="Fraser-Liggett C.M."/>
            <person name="Johnson P.J."/>
        </authorList>
    </citation>
    <scope>NUCLEOTIDE SEQUENCE [LARGE SCALE GENOMIC DNA]</scope>
    <source>
        <strain evidence="2">G3</strain>
    </source>
</reference>
<dbReference type="RefSeq" id="XP_001330560.1">
    <property type="nucleotide sequence ID" value="XM_001330524.1"/>
</dbReference>
<name>A2EYT8_TRIV3</name>
<dbReference type="Proteomes" id="UP000001542">
    <property type="component" value="Unassembled WGS sequence"/>
</dbReference>
<evidence type="ECO:0000313" key="3">
    <source>
        <dbReference type="Proteomes" id="UP000001542"/>
    </source>
</evidence>